<dbReference type="GeneID" id="96007366"/>
<dbReference type="PANTHER" id="PTHR10039:SF5">
    <property type="entry name" value="NACHT DOMAIN-CONTAINING PROTEIN"/>
    <property type="match status" value="1"/>
</dbReference>
<dbReference type="InterPro" id="IPR056884">
    <property type="entry name" value="NPHP3-like_N"/>
</dbReference>
<accession>A0AB34KJQ4</accession>
<evidence type="ECO:0000313" key="4">
    <source>
        <dbReference type="Proteomes" id="UP000803884"/>
    </source>
</evidence>
<reference evidence="3 4" key="1">
    <citation type="journal article" date="2020" name="Microbiol. Resour. Announc.">
        <title>Draft Genome Sequence of a Cladosporium Species Isolated from the Mesophotic Ascidian Didemnum maculosum.</title>
        <authorList>
            <person name="Gioti A."/>
            <person name="Siaperas R."/>
            <person name="Nikolaivits E."/>
            <person name="Le Goff G."/>
            <person name="Ouazzani J."/>
            <person name="Kotoulas G."/>
            <person name="Topakas E."/>
        </authorList>
    </citation>
    <scope>NUCLEOTIDE SEQUENCE [LARGE SCALE GENOMIC DNA]</scope>
    <source>
        <strain evidence="3 4">TM138-S3</strain>
    </source>
</reference>
<comment type="caution">
    <text evidence="3">The sequence shown here is derived from an EMBL/GenBank/DDBJ whole genome shotgun (WGS) entry which is preliminary data.</text>
</comment>
<proteinExistence type="predicted"/>
<name>A0AB34KJQ4_9PEZI</name>
<evidence type="ECO:0000313" key="3">
    <source>
        <dbReference type="EMBL" id="KAL1585294.1"/>
    </source>
</evidence>
<dbReference type="RefSeq" id="XP_069228400.1">
    <property type="nucleotide sequence ID" value="XM_069374528.1"/>
</dbReference>
<sequence>MSTRWDHSIAQDNARVQYGHTYIQNQFHGMDDGGRRQLQEDKVELFIKALKFDQMDSRYHSIDPAHVSTCSWLFEKQQYLDWAYSDHLEQHHGFLWIKGKAGSGKSTMMKCALEHARKVHRDNSIISFFFNARGHDLEKSVEGLYRSLLVQILTQFPEMRLKFSFEVPRNTEQGEWPVAALRNFLTGAISCFGKDQALSIYVDALDECDEDDMRDAIEHFEELALIAQSTGIQLYLCFASRYYPQITIQHCVHIELEAQSEHQRDIETYVRNKLSIRDNSLRDQLIGKIQQRCSGVFFWVVLVVRMLKKKSDTGACTSEILRTLDEVPIKLQELIARVLAAPDDALVVTMQWMLYAERPLTPEELYFAIRTGAGHLASGAWDSDELSRDAMVSFVLASSRGLVEITKNDYDEFLRAQLVHESVREFLLAGGLASITSRMWILTARLIDHIKRRRRDLLSRKHSPPILTFTTRAVMKYA</sequence>
<protein>
    <recommendedName>
        <fullName evidence="2">Nephrocystin 3-like N-terminal domain-containing protein</fullName>
    </recommendedName>
</protein>
<organism evidence="3 4">
    <name type="scientific">Cladosporium halotolerans</name>
    <dbReference type="NCBI Taxonomy" id="1052096"/>
    <lineage>
        <taxon>Eukaryota</taxon>
        <taxon>Fungi</taxon>
        <taxon>Dikarya</taxon>
        <taxon>Ascomycota</taxon>
        <taxon>Pezizomycotina</taxon>
        <taxon>Dothideomycetes</taxon>
        <taxon>Dothideomycetidae</taxon>
        <taxon>Cladosporiales</taxon>
        <taxon>Cladosporiaceae</taxon>
        <taxon>Cladosporium</taxon>
    </lineage>
</organism>
<dbReference type="AlphaFoldDB" id="A0AB34KJQ4"/>
<keyword evidence="4" id="KW-1185">Reference proteome</keyword>
<dbReference type="PANTHER" id="PTHR10039">
    <property type="entry name" value="AMELOGENIN"/>
    <property type="match status" value="1"/>
</dbReference>
<keyword evidence="1" id="KW-0677">Repeat</keyword>
<dbReference type="Gene3D" id="3.40.50.300">
    <property type="entry name" value="P-loop containing nucleotide triphosphate hydrolases"/>
    <property type="match status" value="1"/>
</dbReference>
<dbReference type="InterPro" id="IPR027417">
    <property type="entry name" value="P-loop_NTPase"/>
</dbReference>
<dbReference type="EMBL" id="JAAQHG020000020">
    <property type="protein sequence ID" value="KAL1585294.1"/>
    <property type="molecule type" value="Genomic_DNA"/>
</dbReference>
<dbReference type="SUPFAM" id="SSF52540">
    <property type="entry name" value="P-loop containing nucleoside triphosphate hydrolases"/>
    <property type="match status" value="1"/>
</dbReference>
<dbReference type="Pfam" id="PF24883">
    <property type="entry name" value="NPHP3_N"/>
    <property type="match status" value="1"/>
</dbReference>
<feature type="domain" description="Nephrocystin 3-like N-terminal" evidence="2">
    <location>
        <begin position="69"/>
        <end position="241"/>
    </location>
</feature>
<evidence type="ECO:0000256" key="1">
    <source>
        <dbReference type="ARBA" id="ARBA00022737"/>
    </source>
</evidence>
<evidence type="ECO:0000259" key="2">
    <source>
        <dbReference type="Pfam" id="PF24883"/>
    </source>
</evidence>
<dbReference type="Proteomes" id="UP000803884">
    <property type="component" value="Unassembled WGS sequence"/>
</dbReference>
<gene>
    <name evidence="3" type="ORF">WHR41_05923</name>
</gene>